<name>A0ABN7V533_GIGMA</name>
<proteinExistence type="predicted"/>
<dbReference type="EMBL" id="CAJVQB010009636">
    <property type="protein sequence ID" value="CAG8732177.1"/>
    <property type="molecule type" value="Genomic_DNA"/>
</dbReference>
<sequence>MRIYQNVFPTSQNAQSQNQLRQKLEITLNNLKYIGVKTKSLM</sequence>
<reference evidence="1 2" key="1">
    <citation type="submission" date="2021-06" db="EMBL/GenBank/DDBJ databases">
        <authorList>
            <person name="Kallberg Y."/>
            <person name="Tangrot J."/>
            <person name="Rosling A."/>
        </authorList>
    </citation>
    <scope>NUCLEOTIDE SEQUENCE [LARGE SCALE GENOMIC DNA]</scope>
    <source>
        <strain evidence="1 2">120-4 pot B 10/14</strain>
    </source>
</reference>
<evidence type="ECO:0000313" key="2">
    <source>
        <dbReference type="Proteomes" id="UP000789901"/>
    </source>
</evidence>
<organism evidence="1 2">
    <name type="scientific">Gigaspora margarita</name>
    <dbReference type="NCBI Taxonomy" id="4874"/>
    <lineage>
        <taxon>Eukaryota</taxon>
        <taxon>Fungi</taxon>
        <taxon>Fungi incertae sedis</taxon>
        <taxon>Mucoromycota</taxon>
        <taxon>Glomeromycotina</taxon>
        <taxon>Glomeromycetes</taxon>
        <taxon>Diversisporales</taxon>
        <taxon>Gigasporaceae</taxon>
        <taxon>Gigaspora</taxon>
    </lineage>
</organism>
<evidence type="ECO:0000313" key="1">
    <source>
        <dbReference type="EMBL" id="CAG8732177.1"/>
    </source>
</evidence>
<protein>
    <submittedName>
        <fullName evidence="1">14384_t:CDS:1</fullName>
    </submittedName>
</protein>
<dbReference type="Proteomes" id="UP000789901">
    <property type="component" value="Unassembled WGS sequence"/>
</dbReference>
<feature type="non-terminal residue" evidence="1">
    <location>
        <position position="42"/>
    </location>
</feature>
<comment type="caution">
    <text evidence="1">The sequence shown here is derived from an EMBL/GenBank/DDBJ whole genome shotgun (WGS) entry which is preliminary data.</text>
</comment>
<gene>
    <name evidence="1" type="ORF">GMARGA_LOCUS14498</name>
</gene>
<accession>A0ABN7V533</accession>
<keyword evidence="2" id="KW-1185">Reference proteome</keyword>